<accession>A0A4V2SL87</accession>
<evidence type="ECO:0000256" key="1">
    <source>
        <dbReference type="SAM" id="MobiDB-lite"/>
    </source>
</evidence>
<organism evidence="3 4">
    <name type="scientific">Rhodovulum adriaticum</name>
    <name type="common">Rhodopseudomonas adriatica</name>
    <dbReference type="NCBI Taxonomy" id="35804"/>
    <lineage>
        <taxon>Bacteria</taxon>
        <taxon>Pseudomonadati</taxon>
        <taxon>Pseudomonadota</taxon>
        <taxon>Alphaproteobacteria</taxon>
        <taxon>Rhodobacterales</taxon>
        <taxon>Paracoccaceae</taxon>
        <taxon>Rhodovulum</taxon>
    </lineage>
</organism>
<feature type="region of interest" description="Disordered" evidence="1">
    <location>
        <begin position="26"/>
        <end position="78"/>
    </location>
</feature>
<sequence length="352" mass="37442">MAHNRILLAALLAVAACSGGDGTNPINNSGGVEDGSDTGNEGGITSVDEMPPGTPLPKPNRAIVRREPEDDTNGFATGFAYNSDTDEFTVDNLAFDGDNTYSRDDVVGTLSTGATRYALYEGDSEVSDPVTGDPIGQFNYRALYGVSHNQMEDGRPTTEFAIVRTGSYVGYGYGGFIYQRNGSVTLPETGQANFNGEYAGLRDFEGKGGLEYVIGDMSVSIDFEDFNTGSGVAGYVENRRIFDQDGNDLTVEYINAFQTQYEGTYEALQVLRFVISDGVADANGEIIGQVDSNILTGAGEIQQVESGTYYAIVSGEPANEIVGVLTVESSHPAIEGVTVRETGGFILHRPAP</sequence>
<dbReference type="EMBL" id="SLXL01000006">
    <property type="protein sequence ID" value="TCP22446.1"/>
    <property type="molecule type" value="Genomic_DNA"/>
</dbReference>
<keyword evidence="4" id="KW-1185">Reference proteome</keyword>
<evidence type="ECO:0000313" key="3">
    <source>
        <dbReference type="EMBL" id="TCP22446.1"/>
    </source>
</evidence>
<feature type="signal peptide" evidence="2">
    <location>
        <begin position="1"/>
        <end position="15"/>
    </location>
</feature>
<dbReference type="AlphaFoldDB" id="A0A4V2SL87"/>
<evidence type="ECO:0000313" key="4">
    <source>
        <dbReference type="Proteomes" id="UP000295733"/>
    </source>
</evidence>
<dbReference type="PROSITE" id="PS51257">
    <property type="entry name" value="PROKAR_LIPOPROTEIN"/>
    <property type="match status" value="1"/>
</dbReference>
<dbReference type="RefSeq" id="WP_132603111.1">
    <property type="nucleotide sequence ID" value="NZ_NRRP01000019.1"/>
</dbReference>
<reference evidence="3 4" key="1">
    <citation type="submission" date="2019-03" db="EMBL/GenBank/DDBJ databases">
        <title>Genomic Encyclopedia of Type Strains, Phase IV (KMG-IV): sequencing the most valuable type-strain genomes for metagenomic binning, comparative biology and taxonomic classification.</title>
        <authorList>
            <person name="Goeker M."/>
        </authorList>
    </citation>
    <scope>NUCLEOTIDE SEQUENCE [LARGE SCALE GENOMIC DNA]</scope>
    <source>
        <strain evidence="3 4">DSM 2781</strain>
    </source>
</reference>
<protein>
    <recommendedName>
        <fullName evidence="5">Transferrin-binding protein B C-lobe/N-lobe beta barrel domain-containing protein</fullName>
    </recommendedName>
</protein>
<name>A0A4V2SL87_RHOAD</name>
<dbReference type="Proteomes" id="UP000295733">
    <property type="component" value="Unassembled WGS sequence"/>
</dbReference>
<proteinExistence type="predicted"/>
<evidence type="ECO:0008006" key="5">
    <source>
        <dbReference type="Google" id="ProtNLM"/>
    </source>
</evidence>
<evidence type="ECO:0000256" key="2">
    <source>
        <dbReference type="SAM" id="SignalP"/>
    </source>
</evidence>
<keyword evidence="2" id="KW-0732">Signal</keyword>
<gene>
    <name evidence="3" type="ORF">EV656_10632</name>
</gene>
<feature type="chain" id="PRO_5020367521" description="Transferrin-binding protein B C-lobe/N-lobe beta barrel domain-containing protein" evidence="2">
    <location>
        <begin position="16"/>
        <end position="352"/>
    </location>
</feature>
<dbReference type="OrthoDB" id="7739218at2"/>
<comment type="caution">
    <text evidence="3">The sequence shown here is derived from an EMBL/GenBank/DDBJ whole genome shotgun (WGS) entry which is preliminary data.</text>
</comment>